<evidence type="ECO:0000256" key="1">
    <source>
        <dbReference type="SAM" id="MobiDB-lite"/>
    </source>
</evidence>
<dbReference type="EMBL" id="JASPKY010000054">
    <property type="protein sequence ID" value="KAK9744836.1"/>
    <property type="molecule type" value="Genomic_DNA"/>
</dbReference>
<proteinExistence type="predicted"/>
<name>A0AAW1MF07_POPJA</name>
<keyword evidence="3" id="KW-1185">Reference proteome</keyword>
<feature type="region of interest" description="Disordered" evidence="1">
    <location>
        <begin position="28"/>
        <end position="47"/>
    </location>
</feature>
<reference evidence="2 3" key="1">
    <citation type="journal article" date="2024" name="BMC Genomics">
        <title>De novo assembly and annotation of Popillia japonica's genome with initial clues to its potential as an invasive pest.</title>
        <authorList>
            <person name="Cucini C."/>
            <person name="Boschi S."/>
            <person name="Funari R."/>
            <person name="Cardaioli E."/>
            <person name="Iannotti N."/>
            <person name="Marturano G."/>
            <person name="Paoli F."/>
            <person name="Bruttini M."/>
            <person name="Carapelli A."/>
            <person name="Frati F."/>
            <person name="Nardi F."/>
        </authorList>
    </citation>
    <scope>NUCLEOTIDE SEQUENCE [LARGE SCALE GENOMIC DNA]</scope>
    <source>
        <strain evidence="2">DMR45628</strain>
    </source>
</reference>
<accession>A0AAW1MF07</accession>
<gene>
    <name evidence="2" type="ORF">QE152_g7415</name>
</gene>
<organism evidence="2 3">
    <name type="scientific">Popillia japonica</name>
    <name type="common">Japanese beetle</name>
    <dbReference type="NCBI Taxonomy" id="7064"/>
    <lineage>
        <taxon>Eukaryota</taxon>
        <taxon>Metazoa</taxon>
        <taxon>Ecdysozoa</taxon>
        <taxon>Arthropoda</taxon>
        <taxon>Hexapoda</taxon>
        <taxon>Insecta</taxon>
        <taxon>Pterygota</taxon>
        <taxon>Neoptera</taxon>
        <taxon>Endopterygota</taxon>
        <taxon>Coleoptera</taxon>
        <taxon>Polyphaga</taxon>
        <taxon>Scarabaeiformia</taxon>
        <taxon>Scarabaeidae</taxon>
        <taxon>Rutelinae</taxon>
        <taxon>Popillia</taxon>
    </lineage>
</organism>
<sequence>MRLRDVVCVKSAIDLARSIAHIDIEKKKNRRGKKDETLTNPSSTHGGRARLYCGAYGAERPCCGDDCGTPTCPIRAVMCKDIYNFLMLVQ</sequence>
<dbReference type="Proteomes" id="UP001458880">
    <property type="component" value="Unassembled WGS sequence"/>
</dbReference>
<comment type="caution">
    <text evidence="2">The sequence shown here is derived from an EMBL/GenBank/DDBJ whole genome shotgun (WGS) entry which is preliminary data.</text>
</comment>
<dbReference type="AlphaFoldDB" id="A0AAW1MF07"/>
<protein>
    <submittedName>
        <fullName evidence="2">Uncharacterized protein</fullName>
    </submittedName>
</protein>
<evidence type="ECO:0000313" key="3">
    <source>
        <dbReference type="Proteomes" id="UP001458880"/>
    </source>
</evidence>
<evidence type="ECO:0000313" key="2">
    <source>
        <dbReference type="EMBL" id="KAK9744836.1"/>
    </source>
</evidence>